<dbReference type="AlphaFoldDB" id="A0A4Z0YTL3"/>
<proteinExistence type="predicted"/>
<comment type="caution">
    <text evidence="1">The sequence shown here is derived from an EMBL/GenBank/DDBJ whole genome shotgun (WGS) entry which is preliminary data.</text>
</comment>
<sequence>MASSTEDLRATIESTVTQFLSGPARALAANDASVYLAALTEDCEHHLRPLAFVAANPPLKSVKSNEEQKAQLEAAFVTTEEFKHVNIRELVIDLEKRKASVLAEHHTKIIGAEANTLEITWFFDFTEDGKRISRVSEFIDTATAEKRLADMKRQGFLTNKG</sequence>
<name>A0A4Z0YTL3_9PEZI</name>
<organism evidence="1 2">
    <name type="scientific">Xylaria hypoxylon</name>
    <dbReference type="NCBI Taxonomy" id="37992"/>
    <lineage>
        <taxon>Eukaryota</taxon>
        <taxon>Fungi</taxon>
        <taxon>Dikarya</taxon>
        <taxon>Ascomycota</taxon>
        <taxon>Pezizomycotina</taxon>
        <taxon>Sordariomycetes</taxon>
        <taxon>Xylariomycetidae</taxon>
        <taxon>Xylariales</taxon>
        <taxon>Xylariaceae</taxon>
        <taxon>Xylaria</taxon>
    </lineage>
</organism>
<reference evidence="1 2" key="1">
    <citation type="submission" date="2019-03" db="EMBL/GenBank/DDBJ databases">
        <title>Draft genome sequence of Xylaria hypoxylon DSM 108379, a ubiquitous saprotrophic-parasitic fungi on hardwood.</title>
        <authorList>
            <person name="Buettner E."/>
            <person name="Leonhardt S."/>
            <person name="Gebauer A.M."/>
            <person name="Liers C."/>
            <person name="Hofrichter M."/>
            <person name="Kellner H."/>
        </authorList>
    </citation>
    <scope>NUCLEOTIDE SEQUENCE [LARGE SCALE GENOMIC DNA]</scope>
    <source>
        <strain evidence="1 2">DSM 108379</strain>
    </source>
</reference>
<protein>
    <recommendedName>
        <fullName evidence="3">SnoaL-like domain-containing protein</fullName>
    </recommendedName>
</protein>
<dbReference type="Proteomes" id="UP000297716">
    <property type="component" value="Unassembled WGS sequence"/>
</dbReference>
<dbReference type="EMBL" id="SKBN01000200">
    <property type="protein sequence ID" value="TGJ80816.1"/>
    <property type="molecule type" value="Genomic_DNA"/>
</dbReference>
<dbReference type="Gene3D" id="3.10.450.50">
    <property type="match status" value="1"/>
</dbReference>
<evidence type="ECO:0000313" key="1">
    <source>
        <dbReference type="EMBL" id="TGJ80816.1"/>
    </source>
</evidence>
<dbReference type="SUPFAM" id="SSF54427">
    <property type="entry name" value="NTF2-like"/>
    <property type="match status" value="1"/>
</dbReference>
<evidence type="ECO:0008006" key="3">
    <source>
        <dbReference type="Google" id="ProtNLM"/>
    </source>
</evidence>
<keyword evidence="2" id="KW-1185">Reference proteome</keyword>
<dbReference type="OrthoDB" id="3758478at2759"/>
<evidence type="ECO:0000313" key="2">
    <source>
        <dbReference type="Proteomes" id="UP000297716"/>
    </source>
</evidence>
<gene>
    <name evidence="1" type="ORF">E0Z10_g7960</name>
</gene>
<accession>A0A4Z0YTL3</accession>
<dbReference type="InterPro" id="IPR032710">
    <property type="entry name" value="NTF2-like_dom_sf"/>
</dbReference>